<keyword evidence="3" id="KW-1185">Reference proteome</keyword>
<reference evidence="2 3" key="1">
    <citation type="submission" date="2019-08" db="EMBL/GenBank/DDBJ databases">
        <title>Archaea genome.</title>
        <authorList>
            <person name="Kajale S."/>
            <person name="Shouche Y."/>
            <person name="Deshpande N."/>
            <person name="Sharma A."/>
        </authorList>
    </citation>
    <scope>NUCLEOTIDE SEQUENCE [LARGE SCALE GENOMIC DNA]</scope>
    <source>
        <strain evidence="2 3">ESP3B_9</strain>
    </source>
</reference>
<sequence>MEDDSTSRYGRRRVLGVIGTGTVVGVAGCLGDQTGEDDAPGDGGESDDGPASESDGGETEGTDEDAGDEKDIEVAAAFPDDRECAVCSMVAREHPDWNAQLVHEDGHREFFCSAGCMAAYYAAPEEFGGPNEDVANVWVTGYETGELLDASEAVFVRVTDPDHVDDIMMRNPTPFADRSDAESFVDEYDEYDEDDILEFESFDRELAEYYRGRFFEESDDEGHDH</sequence>
<comment type="caution">
    <text evidence="2">The sequence shown here is derived from an EMBL/GenBank/DDBJ whole genome shotgun (WGS) entry which is preliminary data.</text>
</comment>
<feature type="region of interest" description="Disordered" evidence="1">
    <location>
        <begin position="26"/>
        <end position="70"/>
    </location>
</feature>
<evidence type="ECO:0000313" key="3">
    <source>
        <dbReference type="Proteomes" id="UP000324104"/>
    </source>
</evidence>
<organism evidence="2 3">
    <name type="scientific">Natrialba swarupiae</name>
    <dbReference type="NCBI Taxonomy" id="2448032"/>
    <lineage>
        <taxon>Archaea</taxon>
        <taxon>Methanobacteriati</taxon>
        <taxon>Methanobacteriota</taxon>
        <taxon>Stenosarchaea group</taxon>
        <taxon>Halobacteria</taxon>
        <taxon>Halobacteriales</taxon>
        <taxon>Natrialbaceae</taxon>
        <taxon>Natrialba</taxon>
    </lineage>
</organism>
<dbReference type="AlphaFoldDB" id="A0A5D5APE2"/>
<dbReference type="Pfam" id="PF05573">
    <property type="entry name" value="NosL"/>
    <property type="match status" value="1"/>
</dbReference>
<dbReference type="Proteomes" id="UP000324104">
    <property type="component" value="Unassembled WGS sequence"/>
</dbReference>
<gene>
    <name evidence="2" type="ORF">FYC77_14000</name>
</gene>
<protein>
    <recommendedName>
        <fullName evidence="4">Nitrous oxide reductase accessory protein NosL</fullName>
    </recommendedName>
</protein>
<evidence type="ECO:0000256" key="1">
    <source>
        <dbReference type="SAM" id="MobiDB-lite"/>
    </source>
</evidence>
<dbReference type="RefSeq" id="WP_149082117.1">
    <property type="nucleotide sequence ID" value="NZ_VTAW01000019.1"/>
</dbReference>
<accession>A0A5D5APE2</accession>
<evidence type="ECO:0000313" key="2">
    <source>
        <dbReference type="EMBL" id="TYT61320.1"/>
    </source>
</evidence>
<dbReference type="EMBL" id="VTAW01000019">
    <property type="protein sequence ID" value="TYT61320.1"/>
    <property type="molecule type" value="Genomic_DNA"/>
</dbReference>
<feature type="compositionally biased region" description="Acidic residues" evidence="1">
    <location>
        <begin position="34"/>
        <end position="70"/>
    </location>
</feature>
<dbReference type="PANTHER" id="PTHR41247:SF1">
    <property type="entry name" value="HTH-TYPE TRANSCRIPTIONAL REPRESSOR YCNK"/>
    <property type="match status" value="1"/>
</dbReference>
<name>A0A5D5APE2_9EURY</name>
<dbReference type="InterPro" id="IPR008719">
    <property type="entry name" value="N2O_reductase_NosL"/>
</dbReference>
<dbReference type="SUPFAM" id="SSF160387">
    <property type="entry name" value="NosL/MerB-like"/>
    <property type="match status" value="1"/>
</dbReference>
<evidence type="ECO:0008006" key="4">
    <source>
        <dbReference type="Google" id="ProtNLM"/>
    </source>
</evidence>
<proteinExistence type="predicted"/>
<dbReference type="PANTHER" id="PTHR41247">
    <property type="entry name" value="HTH-TYPE TRANSCRIPTIONAL REPRESSOR YCNK"/>
    <property type="match status" value="1"/>
</dbReference>